<dbReference type="GO" id="GO:0042545">
    <property type="term" value="P:cell wall modification"/>
    <property type="evidence" value="ECO:0007669"/>
    <property type="project" value="InterPro"/>
</dbReference>
<dbReference type="AlphaFoldDB" id="A0A0G4MVG6"/>
<evidence type="ECO:0000256" key="4">
    <source>
        <dbReference type="ARBA" id="ARBA00022801"/>
    </source>
</evidence>
<dbReference type="Proteomes" id="UP000044602">
    <property type="component" value="Unassembled WGS sequence"/>
</dbReference>
<dbReference type="PANTHER" id="PTHR31321">
    <property type="entry name" value="ACYL-COA THIOESTER HYDROLASE YBHC-RELATED"/>
    <property type="match status" value="1"/>
</dbReference>
<name>A0A0G4MVG6_VERLO</name>
<evidence type="ECO:0000313" key="8">
    <source>
        <dbReference type="EMBL" id="CRK38296.1"/>
    </source>
</evidence>
<dbReference type="SUPFAM" id="SSF51126">
    <property type="entry name" value="Pectin lyase-like"/>
    <property type="match status" value="1"/>
</dbReference>
<dbReference type="EMBL" id="CVQI01000574">
    <property type="protein sequence ID" value="CRJ98665.1"/>
    <property type="molecule type" value="Genomic_DNA"/>
</dbReference>
<evidence type="ECO:0000256" key="5">
    <source>
        <dbReference type="ARBA" id="ARBA00023085"/>
    </source>
</evidence>
<evidence type="ECO:0000256" key="2">
    <source>
        <dbReference type="ARBA" id="ARBA00008891"/>
    </source>
</evidence>
<dbReference type="Gene3D" id="2.160.20.10">
    <property type="entry name" value="Single-stranded right-handed beta-helix, Pectin lyase-like"/>
    <property type="match status" value="1"/>
</dbReference>
<proteinExistence type="inferred from homology"/>
<feature type="non-terminal residue" evidence="8">
    <location>
        <position position="77"/>
    </location>
</feature>
<dbReference type="EMBL" id="CVQH01025400">
    <property type="protein sequence ID" value="CRK38296.1"/>
    <property type="molecule type" value="Genomic_DNA"/>
</dbReference>
<evidence type="ECO:0000259" key="6">
    <source>
        <dbReference type="Pfam" id="PF01095"/>
    </source>
</evidence>
<dbReference type="GO" id="GO:0030599">
    <property type="term" value="F:pectinesterase activity"/>
    <property type="evidence" value="ECO:0007669"/>
    <property type="project" value="UniProtKB-EC"/>
</dbReference>
<sequence>MAAYGCAFDGFQDTLLVNQGVQVFSNSYIEGSVDFIWGNSKAYFHQCYVASNTPRTYITAQNRPNAAWAGGFVFDKS</sequence>
<evidence type="ECO:0000313" key="7">
    <source>
        <dbReference type="EMBL" id="CRJ98665.1"/>
    </source>
</evidence>
<organism evidence="8 9">
    <name type="scientific">Verticillium longisporum</name>
    <name type="common">Verticillium dahliae var. longisporum</name>
    <dbReference type="NCBI Taxonomy" id="100787"/>
    <lineage>
        <taxon>Eukaryota</taxon>
        <taxon>Fungi</taxon>
        <taxon>Dikarya</taxon>
        <taxon>Ascomycota</taxon>
        <taxon>Pezizomycotina</taxon>
        <taxon>Sordariomycetes</taxon>
        <taxon>Hypocreomycetidae</taxon>
        <taxon>Glomerellales</taxon>
        <taxon>Plectosphaerellaceae</taxon>
        <taxon>Verticillium</taxon>
    </lineage>
</organism>
<dbReference type="PANTHER" id="PTHR31321:SF58">
    <property type="entry name" value="METHYLESTERASE, PUTATIVE-RELATED"/>
    <property type="match status" value="1"/>
</dbReference>
<evidence type="ECO:0000313" key="9">
    <source>
        <dbReference type="Proteomes" id="UP000044602"/>
    </source>
</evidence>
<dbReference type="Proteomes" id="UP000045706">
    <property type="component" value="Unassembled WGS sequence"/>
</dbReference>
<dbReference type="InterPro" id="IPR012334">
    <property type="entry name" value="Pectin_lyas_fold"/>
</dbReference>
<keyword evidence="5" id="KW-0063">Aspartyl esterase</keyword>
<evidence type="ECO:0000313" key="10">
    <source>
        <dbReference type="Proteomes" id="UP000045706"/>
    </source>
</evidence>
<feature type="domain" description="Pectinesterase catalytic" evidence="6">
    <location>
        <begin position="3"/>
        <end position="76"/>
    </location>
</feature>
<comment type="pathway">
    <text evidence="1">Glycan metabolism; pectin degradation; 2-dehydro-3-deoxy-D-gluconate from pectin: step 1/5.</text>
</comment>
<dbReference type="InterPro" id="IPR011050">
    <property type="entry name" value="Pectin_lyase_fold/virulence"/>
</dbReference>
<evidence type="ECO:0000256" key="3">
    <source>
        <dbReference type="ARBA" id="ARBA00013229"/>
    </source>
</evidence>
<keyword evidence="4" id="KW-0378">Hydrolase</keyword>
<dbReference type="Pfam" id="PF01095">
    <property type="entry name" value="Pectinesterase"/>
    <property type="match status" value="1"/>
</dbReference>
<dbReference type="STRING" id="100787.A0A0G4MVG6"/>
<keyword evidence="9" id="KW-1185">Reference proteome</keyword>
<dbReference type="GO" id="GO:0045490">
    <property type="term" value="P:pectin catabolic process"/>
    <property type="evidence" value="ECO:0007669"/>
    <property type="project" value="UniProtKB-UniPathway"/>
</dbReference>
<dbReference type="EC" id="3.1.1.11" evidence="3"/>
<dbReference type="InterPro" id="IPR000070">
    <property type="entry name" value="Pectinesterase_cat"/>
</dbReference>
<accession>A0A0G4MVG6</accession>
<protein>
    <recommendedName>
        <fullName evidence="3">pectinesterase</fullName>
        <ecNumber evidence="3">3.1.1.11</ecNumber>
    </recommendedName>
</protein>
<dbReference type="UniPathway" id="UPA00545">
    <property type="reaction ID" value="UER00823"/>
</dbReference>
<gene>
    <name evidence="8" type="ORF">BN1708_020502</name>
    <name evidence="7" type="ORF">BN1723_020845</name>
</gene>
<comment type="similarity">
    <text evidence="2">Belongs to the pectinesterase family.</text>
</comment>
<evidence type="ECO:0000256" key="1">
    <source>
        <dbReference type="ARBA" id="ARBA00005184"/>
    </source>
</evidence>
<reference evidence="9 10" key="1">
    <citation type="submission" date="2015-05" db="EMBL/GenBank/DDBJ databases">
        <authorList>
            <person name="Fogelqvist Johan"/>
        </authorList>
    </citation>
    <scope>NUCLEOTIDE SEQUENCE [LARGE SCALE GENOMIC DNA]</scope>
    <source>
        <strain evidence="8">VL1</strain>
        <strain evidence="7">VL2</strain>
    </source>
</reference>